<dbReference type="EMBL" id="BMZN01000006">
    <property type="protein sequence ID" value="GHC58616.1"/>
    <property type="molecule type" value="Genomic_DNA"/>
</dbReference>
<dbReference type="AlphaFoldDB" id="A0A8H9IPL6"/>
<proteinExistence type="predicted"/>
<comment type="caution">
    <text evidence="1">The sequence shown here is derived from an EMBL/GenBank/DDBJ whole genome shotgun (WGS) entry which is preliminary data.</text>
</comment>
<name>A0A8H9IPL6_9BURK</name>
<keyword evidence="2" id="KW-1185">Reference proteome</keyword>
<evidence type="ECO:0000313" key="2">
    <source>
        <dbReference type="Proteomes" id="UP000608923"/>
    </source>
</evidence>
<reference evidence="2" key="1">
    <citation type="journal article" date="2019" name="Int. J. Syst. Evol. Microbiol.">
        <title>The Global Catalogue of Microorganisms (GCM) 10K type strain sequencing project: providing services to taxonomists for standard genome sequencing and annotation.</title>
        <authorList>
            <consortium name="The Broad Institute Genomics Platform"/>
            <consortium name="The Broad Institute Genome Sequencing Center for Infectious Disease"/>
            <person name="Wu L."/>
            <person name="Ma J."/>
        </authorList>
    </citation>
    <scope>NUCLEOTIDE SEQUENCE [LARGE SCALE GENOMIC DNA]</scope>
    <source>
        <strain evidence="2">KCTC 42083</strain>
    </source>
</reference>
<accession>A0A8H9IPL6</accession>
<organism evidence="1 2">
    <name type="scientific">Alcaligenes pakistanensis</name>
    <dbReference type="NCBI Taxonomy" id="1482717"/>
    <lineage>
        <taxon>Bacteria</taxon>
        <taxon>Pseudomonadati</taxon>
        <taxon>Pseudomonadota</taxon>
        <taxon>Betaproteobacteria</taxon>
        <taxon>Burkholderiales</taxon>
        <taxon>Alcaligenaceae</taxon>
        <taxon>Alcaligenes</taxon>
    </lineage>
</organism>
<dbReference type="Proteomes" id="UP000608923">
    <property type="component" value="Unassembled WGS sequence"/>
</dbReference>
<protein>
    <submittedName>
        <fullName evidence="1">Uncharacterized protein</fullName>
    </submittedName>
</protein>
<sequence length="55" mass="5610">MPSSRSTPAAHGVGGFDIEMVEGVGEGVLRLEGARSHHAGHGPVRLQAGVLPLVL</sequence>
<gene>
    <name evidence="1" type="ORF">GCM10010096_34690</name>
</gene>
<dbReference type="RefSeq" id="WP_189393926.1">
    <property type="nucleotide sequence ID" value="NZ_BMZN01000006.1"/>
</dbReference>
<evidence type="ECO:0000313" key="1">
    <source>
        <dbReference type="EMBL" id="GHC58616.1"/>
    </source>
</evidence>